<name>A0A1Y5EGQ3_COLPS</name>
<evidence type="ECO:0000256" key="1">
    <source>
        <dbReference type="ARBA" id="ARBA00023186"/>
    </source>
</evidence>
<keyword evidence="1" id="KW-0143">Chaperone</keyword>
<dbReference type="Pfam" id="PF02613">
    <property type="entry name" value="Nitrate_red_del"/>
    <property type="match status" value="1"/>
</dbReference>
<dbReference type="PANTHER" id="PTHR34227:SF11">
    <property type="entry name" value="CHAPERONE PROTEIN TORD"/>
    <property type="match status" value="1"/>
</dbReference>
<dbReference type="AlphaFoldDB" id="A0A1Y5EGQ3"/>
<dbReference type="Gene3D" id="1.20.120.1820">
    <property type="match status" value="1"/>
</dbReference>
<dbReference type="Gene3D" id="1.20.1280.20">
    <property type="entry name" value="HscB, C-terminal domain"/>
    <property type="match status" value="1"/>
</dbReference>
<proteinExistence type="predicted"/>
<sequence length="215" mass="23651">MSENQARAVVYNFLSSLFAKEVNQDLVSQLTSAQGQSFLSALALEPTLAPSIKVISAELAQLNSKESLLELAADFCGLFLVDGQTSVSPYAGQYITNDLSNSDLSYGEAAKDKRKADKVQVFGELHQSMTEFLTTSNMQIHSDFPEPADHIAVMLAYLGHLCLSASIDDQISFIETYLMTWLSHFTQQVTKHDAGHFYTAVAELTLAWSKLELNS</sequence>
<reference evidence="3" key="1">
    <citation type="journal article" date="2017" name="Proc. Natl. Acad. Sci. U.S.A.">
        <title>Simulation of Deepwater Horizon oil plume reveals substrate specialization within a complex community of hydrocarbon degraders.</title>
        <authorList>
            <person name="Hu P."/>
            <person name="Dubinsky E.A."/>
            <person name="Probst A.J."/>
            <person name="Wang J."/>
            <person name="Sieber C.M.K."/>
            <person name="Tom L.M."/>
            <person name="Gardinali P."/>
            <person name="Banfield J.F."/>
            <person name="Atlas R.M."/>
            <person name="Andersen G.L."/>
        </authorList>
    </citation>
    <scope>NUCLEOTIDE SEQUENCE [LARGE SCALE GENOMIC DNA]</scope>
</reference>
<dbReference type="NCBIfam" id="NF003442">
    <property type="entry name" value="PRK04976.1"/>
    <property type="match status" value="1"/>
</dbReference>
<dbReference type="InterPro" id="IPR036411">
    <property type="entry name" value="TorD-like_sf"/>
</dbReference>
<comment type="caution">
    <text evidence="2">The sequence shown here is derived from an EMBL/GenBank/DDBJ whole genome shotgun (WGS) entry which is preliminary data.</text>
</comment>
<dbReference type="InterPro" id="IPR020945">
    <property type="entry name" value="DMSO/NO3_reduct_chaperone"/>
</dbReference>
<dbReference type="EMBL" id="MAAF01000070">
    <property type="protein sequence ID" value="OUR79797.1"/>
    <property type="molecule type" value="Genomic_DNA"/>
</dbReference>
<organism evidence="2 3">
    <name type="scientific">Colwellia psychrerythraea</name>
    <name type="common">Vibrio psychroerythus</name>
    <dbReference type="NCBI Taxonomy" id="28229"/>
    <lineage>
        <taxon>Bacteria</taxon>
        <taxon>Pseudomonadati</taxon>
        <taxon>Pseudomonadota</taxon>
        <taxon>Gammaproteobacteria</taxon>
        <taxon>Alteromonadales</taxon>
        <taxon>Colwelliaceae</taxon>
        <taxon>Colwellia</taxon>
    </lineage>
</organism>
<evidence type="ECO:0000313" key="3">
    <source>
        <dbReference type="Proteomes" id="UP000243053"/>
    </source>
</evidence>
<dbReference type="Proteomes" id="UP000243053">
    <property type="component" value="Unassembled WGS sequence"/>
</dbReference>
<protein>
    <submittedName>
        <fullName evidence="2">Molecular chaperone TorD</fullName>
    </submittedName>
</protein>
<dbReference type="InterPro" id="IPR050289">
    <property type="entry name" value="TorD/DmsD_chaperones"/>
</dbReference>
<evidence type="ECO:0000313" key="2">
    <source>
        <dbReference type="EMBL" id="OUR79797.1"/>
    </source>
</evidence>
<dbReference type="PANTHER" id="PTHR34227">
    <property type="entry name" value="CHAPERONE PROTEIN YCDY"/>
    <property type="match status" value="1"/>
</dbReference>
<dbReference type="SUPFAM" id="SSF89155">
    <property type="entry name" value="TorD-like"/>
    <property type="match status" value="1"/>
</dbReference>
<dbReference type="InterPro" id="IPR036386">
    <property type="entry name" value="HscB_C_sf"/>
</dbReference>
<accession>A0A1Y5EGQ3</accession>
<dbReference type="GO" id="GO:0051259">
    <property type="term" value="P:protein complex oligomerization"/>
    <property type="evidence" value="ECO:0007669"/>
    <property type="project" value="InterPro"/>
</dbReference>
<gene>
    <name evidence="2" type="ORF">A9Q75_11605</name>
</gene>